<dbReference type="NCBIfam" id="NF037997">
    <property type="entry name" value="Na_Pi_symport"/>
    <property type="match status" value="2"/>
</dbReference>
<dbReference type="OrthoDB" id="9763003at2"/>
<organism evidence="7 8">
    <name type="scientific">Reichenbachiella faecimaris</name>
    <dbReference type="NCBI Taxonomy" id="692418"/>
    <lineage>
        <taxon>Bacteria</taxon>
        <taxon>Pseudomonadati</taxon>
        <taxon>Bacteroidota</taxon>
        <taxon>Cytophagia</taxon>
        <taxon>Cytophagales</taxon>
        <taxon>Reichenbachiellaceae</taxon>
        <taxon>Reichenbachiella</taxon>
    </lineage>
</organism>
<name>A0A1W2GPW5_REIFA</name>
<feature type="transmembrane region" description="Helical" evidence="6">
    <location>
        <begin position="346"/>
        <end position="366"/>
    </location>
</feature>
<dbReference type="PANTHER" id="PTHR10010:SF46">
    <property type="entry name" value="SODIUM-DEPENDENT PHOSPHATE TRANSPORT PROTEIN 2B"/>
    <property type="match status" value="1"/>
</dbReference>
<dbReference type="AlphaFoldDB" id="A0A1W2GPW5"/>
<dbReference type="GO" id="GO:0044341">
    <property type="term" value="P:sodium-dependent phosphate transport"/>
    <property type="evidence" value="ECO:0007669"/>
    <property type="project" value="InterPro"/>
</dbReference>
<protein>
    <submittedName>
        <fullName evidence="7">Solute carrier family 34 (Sodium-dependent phosphate cotransporter)</fullName>
    </submittedName>
</protein>
<feature type="transmembrane region" description="Helical" evidence="6">
    <location>
        <begin position="197"/>
        <end position="214"/>
    </location>
</feature>
<keyword evidence="4 6" id="KW-1133">Transmembrane helix</keyword>
<dbReference type="GO" id="GO:0005436">
    <property type="term" value="F:sodium:phosphate symporter activity"/>
    <property type="evidence" value="ECO:0007669"/>
    <property type="project" value="InterPro"/>
</dbReference>
<feature type="transmembrane region" description="Helical" evidence="6">
    <location>
        <begin position="125"/>
        <end position="146"/>
    </location>
</feature>
<evidence type="ECO:0000313" key="8">
    <source>
        <dbReference type="Proteomes" id="UP000192472"/>
    </source>
</evidence>
<keyword evidence="2" id="KW-1003">Cell membrane</keyword>
<feature type="transmembrane region" description="Helical" evidence="6">
    <location>
        <begin position="51"/>
        <end position="73"/>
    </location>
</feature>
<keyword evidence="5 6" id="KW-0472">Membrane</keyword>
<keyword evidence="3 6" id="KW-0812">Transmembrane</keyword>
<feature type="transmembrane region" description="Helical" evidence="6">
    <location>
        <begin position="276"/>
        <end position="296"/>
    </location>
</feature>
<dbReference type="EMBL" id="FWYF01000005">
    <property type="protein sequence ID" value="SMD38614.1"/>
    <property type="molecule type" value="Genomic_DNA"/>
</dbReference>
<dbReference type="InterPro" id="IPR003841">
    <property type="entry name" value="Na/Pi_transpt"/>
</dbReference>
<reference evidence="7 8" key="1">
    <citation type="submission" date="2017-04" db="EMBL/GenBank/DDBJ databases">
        <authorList>
            <person name="Afonso C.L."/>
            <person name="Miller P.J."/>
            <person name="Scott M.A."/>
            <person name="Spackman E."/>
            <person name="Goraichik I."/>
            <person name="Dimitrov K.M."/>
            <person name="Suarez D.L."/>
            <person name="Swayne D.E."/>
        </authorList>
    </citation>
    <scope>NUCLEOTIDE SEQUENCE [LARGE SCALE GENOMIC DNA]</scope>
    <source>
        <strain evidence="7 8">DSM 26133</strain>
    </source>
</reference>
<dbReference type="STRING" id="692418.SAMN04488029_3834"/>
<evidence type="ECO:0000313" key="7">
    <source>
        <dbReference type="EMBL" id="SMD38614.1"/>
    </source>
</evidence>
<comment type="subcellular location">
    <subcellularLocation>
        <location evidence="1">Cell membrane</location>
        <topology evidence="1">Multi-pass membrane protein</topology>
    </subcellularLocation>
</comment>
<evidence type="ECO:0000256" key="6">
    <source>
        <dbReference type="SAM" id="Phobius"/>
    </source>
</evidence>
<feature type="transmembrane region" description="Helical" evidence="6">
    <location>
        <begin position="93"/>
        <end position="113"/>
    </location>
</feature>
<dbReference type="GO" id="GO:0005886">
    <property type="term" value="C:plasma membrane"/>
    <property type="evidence" value="ECO:0007669"/>
    <property type="project" value="UniProtKB-SubCell"/>
</dbReference>
<dbReference type="PANTHER" id="PTHR10010">
    <property type="entry name" value="SOLUTE CARRIER FAMILY 34 SODIUM PHOSPHATE , MEMBER 2-RELATED"/>
    <property type="match status" value="1"/>
</dbReference>
<evidence type="ECO:0000256" key="4">
    <source>
        <dbReference type="ARBA" id="ARBA00022989"/>
    </source>
</evidence>
<keyword evidence="8" id="KW-1185">Reference proteome</keyword>
<evidence type="ECO:0000256" key="3">
    <source>
        <dbReference type="ARBA" id="ARBA00022692"/>
    </source>
</evidence>
<evidence type="ECO:0000256" key="5">
    <source>
        <dbReference type="ARBA" id="ARBA00023136"/>
    </source>
</evidence>
<proteinExistence type="predicted"/>
<accession>A0A1W2GPW5</accession>
<evidence type="ECO:0000256" key="2">
    <source>
        <dbReference type="ARBA" id="ARBA00022475"/>
    </source>
</evidence>
<evidence type="ECO:0000256" key="1">
    <source>
        <dbReference type="ARBA" id="ARBA00004651"/>
    </source>
</evidence>
<dbReference type="RefSeq" id="WP_084374460.1">
    <property type="nucleotide sequence ID" value="NZ_FWYF01000005.1"/>
</dbReference>
<gene>
    <name evidence="7" type="ORF">SAMN04488029_3834</name>
</gene>
<dbReference type="Pfam" id="PF02690">
    <property type="entry name" value="Na_Pi_cotrans"/>
    <property type="match status" value="2"/>
</dbReference>
<feature type="transmembrane region" description="Helical" evidence="6">
    <location>
        <begin position="12"/>
        <end position="30"/>
    </location>
</feature>
<dbReference type="Proteomes" id="UP000192472">
    <property type="component" value="Unassembled WGS sequence"/>
</dbReference>
<feature type="transmembrane region" description="Helical" evidence="6">
    <location>
        <begin position="302"/>
        <end position="326"/>
    </location>
</feature>
<sequence length="369" mass="40363">MEGNTKQKQLNVTQFILSISIALFVFLWSLDLMTSTFHVIGNETVIKVLSITSNPFISLFIGLFITAVIQSSSTSTSLIVAVVASGGMTLENAVPMIMGANIGTTLTSTIVSLSYITDNKEFKNAIATGVMHDFFNIMTVIILFPLEYYYHLLSKLSISVASIFNLSSLPTKTGQDSSDGLFDIMNGFLTDSINNKVVLVLLSCIALFASIKIISKIISKRMIGASDEKFQEVFFKNTLNSFGLGTMLTAGIQSSSITTSIIVPLGATGKIHLGKIFPYIVGANIGTTITALIAAFNKSEAAVSIALVHFLFNLIGTLIFLFIPYLKRLPVQYARKFGMMTMQYKVIGFFYILFVFFILPLALIFLNKL</sequence>